<evidence type="ECO:0000313" key="2">
    <source>
        <dbReference type="Proteomes" id="UP000636479"/>
    </source>
</evidence>
<dbReference type="Gene3D" id="3.60.15.10">
    <property type="entry name" value="Ribonuclease Z/Hydroxyacylglutathione hydrolase-like"/>
    <property type="match status" value="1"/>
</dbReference>
<dbReference type="RefSeq" id="XP_037224080.1">
    <property type="nucleotide sequence ID" value="XM_037358985.1"/>
</dbReference>
<protein>
    <submittedName>
        <fullName evidence="1">Metallo-beta-lactamase superfamily protein</fullName>
    </submittedName>
</protein>
<dbReference type="AlphaFoldDB" id="A0A8H6WBM6"/>
<dbReference type="Proteomes" id="UP000636479">
    <property type="component" value="Unassembled WGS sequence"/>
</dbReference>
<dbReference type="GeneID" id="59341501"/>
<dbReference type="EMBL" id="JACAZF010000002">
    <property type="protein sequence ID" value="KAF7311972.1"/>
    <property type="molecule type" value="Genomic_DNA"/>
</dbReference>
<evidence type="ECO:0000313" key="1">
    <source>
        <dbReference type="EMBL" id="KAF7311972.1"/>
    </source>
</evidence>
<gene>
    <name evidence="1" type="ORF">MIND_00208900</name>
</gene>
<sequence>MSKWPKGRNLVVSSQTDLSIFPENQKSDLQKSDLDGHKVIKADFSSSKTTIAGLPAIDFLGDGSLFLLDSPGHLQGHMTAIVRTTPTSFIVLGADSFHHVGAIRPNGEFQANIPCPRDLLEFAKNGISTDFFWSTNTQPGRFDLPSRTQPFFSLSDTADSFFVDPRKGQLTADRLAVLDGDKDFLTLITHDLSIASGALPLATSLENWQKDGLKEKLAWLFVDQKNPAFLFSPAESQSSLDREYADCVQTCAANRRSVGPKEKTERSIGMDWDTLF</sequence>
<organism evidence="1 2">
    <name type="scientific">Mycena indigotica</name>
    <dbReference type="NCBI Taxonomy" id="2126181"/>
    <lineage>
        <taxon>Eukaryota</taxon>
        <taxon>Fungi</taxon>
        <taxon>Dikarya</taxon>
        <taxon>Basidiomycota</taxon>
        <taxon>Agaricomycotina</taxon>
        <taxon>Agaricomycetes</taxon>
        <taxon>Agaricomycetidae</taxon>
        <taxon>Agaricales</taxon>
        <taxon>Marasmiineae</taxon>
        <taxon>Mycenaceae</taxon>
        <taxon>Mycena</taxon>
    </lineage>
</organism>
<accession>A0A8H6WBM6</accession>
<proteinExistence type="predicted"/>
<keyword evidence="2" id="KW-1185">Reference proteome</keyword>
<dbReference type="OrthoDB" id="3025896at2759"/>
<comment type="caution">
    <text evidence="1">The sequence shown here is derived from an EMBL/GenBank/DDBJ whole genome shotgun (WGS) entry which is preliminary data.</text>
</comment>
<reference evidence="1" key="1">
    <citation type="submission" date="2020-05" db="EMBL/GenBank/DDBJ databases">
        <title>Mycena genomes resolve the evolution of fungal bioluminescence.</title>
        <authorList>
            <person name="Tsai I.J."/>
        </authorList>
    </citation>
    <scope>NUCLEOTIDE SEQUENCE</scope>
    <source>
        <strain evidence="1">171206Taipei</strain>
    </source>
</reference>
<name>A0A8H6WBM6_9AGAR</name>
<dbReference type="InterPro" id="IPR036866">
    <property type="entry name" value="RibonucZ/Hydroxyglut_hydro"/>
</dbReference>